<gene>
    <name evidence="1" type="ORF">IFM89_005721</name>
</gene>
<dbReference type="GO" id="GO:0006606">
    <property type="term" value="P:protein import into nucleus"/>
    <property type="evidence" value="ECO:0007669"/>
    <property type="project" value="TreeGrafter"/>
</dbReference>
<dbReference type="Proteomes" id="UP000631114">
    <property type="component" value="Unassembled WGS sequence"/>
</dbReference>
<evidence type="ECO:0000313" key="2">
    <source>
        <dbReference type="Proteomes" id="UP000631114"/>
    </source>
</evidence>
<proteinExistence type="predicted"/>
<organism evidence="1 2">
    <name type="scientific">Coptis chinensis</name>
    <dbReference type="NCBI Taxonomy" id="261450"/>
    <lineage>
        <taxon>Eukaryota</taxon>
        <taxon>Viridiplantae</taxon>
        <taxon>Streptophyta</taxon>
        <taxon>Embryophyta</taxon>
        <taxon>Tracheophyta</taxon>
        <taxon>Spermatophyta</taxon>
        <taxon>Magnoliopsida</taxon>
        <taxon>Ranunculales</taxon>
        <taxon>Ranunculaceae</taxon>
        <taxon>Coptidoideae</taxon>
        <taxon>Coptis</taxon>
    </lineage>
</organism>
<dbReference type="GO" id="GO:0017056">
    <property type="term" value="F:structural constituent of nuclear pore"/>
    <property type="evidence" value="ECO:0007669"/>
    <property type="project" value="InterPro"/>
</dbReference>
<dbReference type="GO" id="GO:0006405">
    <property type="term" value="P:RNA export from nucleus"/>
    <property type="evidence" value="ECO:0007669"/>
    <property type="project" value="TreeGrafter"/>
</dbReference>
<dbReference type="PANTHER" id="PTHR31431:SF1">
    <property type="entry name" value="NUCLEOPORIN NUP188"/>
    <property type="match status" value="1"/>
</dbReference>
<comment type="caution">
    <text evidence="1">The sequence shown here is derived from an EMBL/GenBank/DDBJ whole genome shotgun (WGS) entry which is preliminary data.</text>
</comment>
<protein>
    <submittedName>
        <fullName evidence="1">Uncharacterized protein</fullName>
    </submittedName>
</protein>
<evidence type="ECO:0000313" key="1">
    <source>
        <dbReference type="EMBL" id="KAF9619167.1"/>
    </source>
</evidence>
<sequence>MATTAAAIDQAANPKSVDESLYFDSFTDIFKELGNVYLSSSGIPKSLTKKLKSNHVWFLETVSMFKPPNQKSRSALDSNVVNVGSHKFIIDAELKDIALELSRIADLDEVQSYIIVTRFVQHAADIKLHLMLLEYHMERQCLLKCTRQIIMHSLYIEDIPQNENVIIEETSKLISDGLDRKLPTVLQDLRFSKHLENMEADLVTLWGEEILIEDKLALDILFLMYYESLCTCDGKQWKNLCSLYKEILSKSFKFQGTGLSFKEKSSFDHSKVQFLLILIEALNLKILLQMVHDEVPFRQGHSVFTYTDIQEMDAMVSSLSAVDTQEAGPLIMAWAVFICLISALPEKQDQFVLMDIDHVAYVHEAFKAAPLSLILQILESDMFKDSDGPVTGYRSVLRTLVSSFIACYDITQQLDDGTLSLILDIICKIYRMEESLCSLFWDRDSSVDGPIRCLLDTFEVEFPFRNMELVRLLSALCVGTWPAECVYNFLDKSIGISSLFEIPGDMCIENISQTIMTPQALRVPEVEDLLIPSQTRGHVVKVCGRSTVLVRWEYRQSGVFVLLLRLARHLYLNHYEETHLILDLLCRLVSSNKIFCAIGAQLEDEVLLMALSFYCGAVLAVCAALMDFDNSFSVHTSRLKGHVEKSMRSPSHVSEVVLKQNIFDLGVKKHDIDVYPNESGMWLLSSGLARMLSIDSEQAEDCCSLTLSVLDFTQQLVETGAEDDVSMALVVFSLQYIFVNHELWKYRVKHARWKVTLKVLELMKICVMAVPTSEKLGGIVKDSLLSDSSVHSSLCRIMCITTETLEKLKFSRLYEVEEIEGLRMSVCSALDVVFAMLTAFPKDTPFSMPVFHQAMLSSTTNPIPVVTAVISLTSYFWDPAIQVGAAKVLSVLCVIAENTQPYKFGNVSLVSDDKQVTNLRCSIYDILSEETPKSEDLFVAILKLLTSAARHQPAFLVSIIEPKETVVTPLSNGNVVKQPPVKVSLQSLELKKINIIDALLHYVQSSKDFIERTSEVFWRSLCSIFEVASNKDPHRNLTGNDSPSLAYKYQCQSAVIEIMAYDLFLEKKLLQTESSIEQTSEKSKAASPANVQNIVLAWCESTAMENLIKSYASCEYDNEILFQAKIASNMFLVHVMEKVITGDTGSLSLSLLRKIQYISKELCGQPAFSELLVQYSQRGYSGGKELNSLILSDLYYHLQGELEGRKMNSPPFRELAQFLLQSNFSQTEHNYKRDFLGHVSDVYVFDLVCIRKDLGLPFWDHSKWEASKVIVEKMLSYMQDANLMSFFLSSKLRALKALTTILSVYGGNLTEIKTGSIGRGMSETLLSSCVEGVCKCLQTTVESLVSAVGPSADIINFFGAQAELLLCLIRLLCKSIVPSMDALVAIMNFFLLALLLSAECFQSSSSFQEKEDKKSAEAFTEVSLLCLGLLPILCSCTEIVDCCNLSVALMDLILNGFLTSSTWLPIIQKHLRLQLVIQKLRERDSFPCVPIILKFLLTLARIRGGAEILQTANFFLSLKVLINILLDQKTAFSVQDGSGVPISTGEDEKRQHIWGLGLTVVTAMIYSLGGSLSCVDFVDTVIPYFLSEKDYVMLYHLDLPYLPSDVHGKKRARTQKTHTSLTALREIEHTLMFICVAAKHRKSWLKSMKEMNSQIRERSIHLLAYISRGAQCIAESSGRTAPLLCPPALKEEVDLNRKPSFINCKHGWFSLLRIGCVPRTHSPVFSSTVLVPFCADQTAQSDLVSHTHFSDVVTIQIYRIAVLVLNFLCLQATEAANRAEEMGFINLAHFPELPMPEILHGLQDQAIAIVSELCQTNKSKQMQCEIQDFCFLMLQMLEKSLYLEFCVAQSCGIRPVLGRVEDFSKEFKILVQVAEEHTSLKPSLKSLGQIISFVYPGMLQADGFL</sequence>
<accession>A0A835IMD1</accession>
<dbReference type="GO" id="GO:0044611">
    <property type="term" value="C:nuclear pore inner ring"/>
    <property type="evidence" value="ECO:0007669"/>
    <property type="project" value="TreeGrafter"/>
</dbReference>
<reference evidence="1 2" key="1">
    <citation type="submission" date="2020-10" db="EMBL/GenBank/DDBJ databases">
        <title>The Coptis chinensis genome and diversification of protoberbering-type alkaloids.</title>
        <authorList>
            <person name="Wang B."/>
            <person name="Shu S."/>
            <person name="Song C."/>
            <person name="Liu Y."/>
        </authorList>
    </citation>
    <scope>NUCLEOTIDE SEQUENCE [LARGE SCALE GENOMIC DNA]</scope>
    <source>
        <strain evidence="1">HL-2020</strain>
        <tissue evidence="1">Leaf</tissue>
    </source>
</reference>
<dbReference type="OrthoDB" id="552259at2759"/>
<dbReference type="PANTHER" id="PTHR31431">
    <property type="entry name" value="NUCLEOPORIN NUP188 HOMOLOG"/>
    <property type="match status" value="1"/>
</dbReference>
<dbReference type="EMBL" id="JADFTS010000002">
    <property type="protein sequence ID" value="KAF9619167.1"/>
    <property type="molecule type" value="Genomic_DNA"/>
</dbReference>
<keyword evidence="2" id="KW-1185">Reference proteome</keyword>
<dbReference type="InterPro" id="IPR044840">
    <property type="entry name" value="Nup188"/>
</dbReference>
<name>A0A835IMD1_9MAGN</name>